<evidence type="ECO:0000313" key="8">
    <source>
        <dbReference type="EMBL" id="WAH38509.1"/>
    </source>
</evidence>
<keyword evidence="1 7" id="KW-1003">Cell membrane</keyword>
<comment type="similarity">
    <text evidence="7">Belongs to the transglycosylase MltG family.</text>
</comment>
<evidence type="ECO:0000256" key="6">
    <source>
        <dbReference type="ARBA" id="ARBA00023316"/>
    </source>
</evidence>
<dbReference type="EC" id="4.2.2.29" evidence="7"/>
<gene>
    <name evidence="7 8" type="primary">mltG</name>
    <name evidence="8" type="ORF">NZD86_08520</name>
</gene>
<keyword evidence="5 7" id="KW-0456">Lyase</keyword>
<keyword evidence="6 7" id="KW-0961">Cell wall biogenesis/degradation</keyword>
<dbReference type="InterPro" id="IPR003770">
    <property type="entry name" value="MLTG-like"/>
</dbReference>
<dbReference type="HAMAP" id="MF_02065">
    <property type="entry name" value="MltG"/>
    <property type="match status" value="1"/>
</dbReference>
<dbReference type="Pfam" id="PF02618">
    <property type="entry name" value="YceG"/>
    <property type="match status" value="1"/>
</dbReference>
<organism evidence="8 9">
    <name type="scientific">Alicyclobacillus dauci</name>
    <dbReference type="NCBI Taxonomy" id="1475485"/>
    <lineage>
        <taxon>Bacteria</taxon>
        <taxon>Bacillati</taxon>
        <taxon>Bacillota</taxon>
        <taxon>Bacilli</taxon>
        <taxon>Bacillales</taxon>
        <taxon>Alicyclobacillaceae</taxon>
        <taxon>Alicyclobacillus</taxon>
    </lineage>
</organism>
<accession>A0ABY6Z6I8</accession>
<evidence type="ECO:0000256" key="4">
    <source>
        <dbReference type="ARBA" id="ARBA00023136"/>
    </source>
</evidence>
<dbReference type="Gene3D" id="3.30.160.60">
    <property type="entry name" value="Classic Zinc Finger"/>
    <property type="match status" value="1"/>
</dbReference>
<keyword evidence="3 7" id="KW-1133">Transmembrane helix</keyword>
<proteinExistence type="inferred from homology"/>
<evidence type="ECO:0000256" key="5">
    <source>
        <dbReference type="ARBA" id="ARBA00023239"/>
    </source>
</evidence>
<dbReference type="Proteomes" id="UP001164803">
    <property type="component" value="Chromosome"/>
</dbReference>
<keyword evidence="9" id="KW-1185">Reference proteome</keyword>
<protein>
    <recommendedName>
        <fullName evidence="7">Endolytic murein transglycosylase</fullName>
        <ecNumber evidence="7">4.2.2.29</ecNumber>
    </recommendedName>
    <alternativeName>
        <fullName evidence="7">Peptidoglycan lytic transglycosylase</fullName>
    </alternativeName>
    <alternativeName>
        <fullName evidence="7">Peptidoglycan polymerization terminase</fullName>
    </alternativeName>
</protein>
<keyword evidence="4 7" id="KW-0472">Membrane</keyword>
<evidence type="ECO:0000256" key="7">
    <source>
        <dbReference type="HAMAP-Rule" id="MF_02065"/>
    </source>
</evidence>
<dbReference type="PANTHER" id="PTHR30518">
    <property type="entry name" value="ENDOLYTIC MUREIN TRANSGLYCOSYLASE"/>
    <property type="match status" value="1"/>
</dbReference>
<dbReference type="CDD" id="cd08010">
    <property type="entry name" value="MltG_like"/>
    <property type="match status" value="1"/>
</dbReference>
<feature type="site" description="Important for catalytic activity" evidence="7">
    <location>
        <position position="244"/>
    </location>
</feature>
<comment type="subcellular location">
    <subcellularLocation>
        <location evidence="7">Cell membrane</location>
        <topology evidence="7">Single-pass membrane protein</topology>
    </subcellularLocation>
</comment>
<evidence type="ECO:0000256" key="3">
    <source>
        <dbReference type="ARBA" id="ARBA00022989"/>
    </source>
</evidence>
<comment type="catalytic activity">
    <reaction evidence="7">
        <text>a peptidoglycan chain = a peptidoglycan chain with N-acetyl-1,6-anhydromuramyl-[peptide] at the reducing end + a peptidoglycan chain with N-acetylglucosamine at the non-reducing end.</text>
        <dbReference type="EC" id="4.2.2.29"/>
    </reaction>
</comment>
<evidence type="ECO:0000313" key="9">
    <source>
        <dbReference type="Proteomes" id="UP001164803"/>
    </source>
</evidence>
<evidence type="ECO:0000256" key="1">
    <source>
        <dbReference type="ARBA" id="ARBA00022475"/>
    </source>
</evidence>
<dbReference type="Gene3D" id="3.30.1490.480">
    <property type="entry name" value="Endolytic murein transglycosylase"/>
    <property type="match status" value="2"/>
</dbReference>
<reference evidence="8" key="1">
    <citation type="submission" date="2022-08" db="EMBL/GenBank/DDBJ databases">
        <title>Alicyclobacillus dauci DSM2870, complete genome.</title>
        <authorList>
            <person name="Wang Q."/>
            <person name="Cai R."/>
            <person name="Wang Z."/>
        </authorList>
    </citation>
    <scope>NUCLEOTIDE SEQUENCE</scope>
    <source>
        <strain evidence="8">DSM 28700</strain>
    </source>
</reference>
<dbReference type="EMBL" id="CP104064">
    <property type="protein sequence ID" value="WAH38509.1"/>
    <property type="molecule type" value="Genomic_DNA"/>
</dbReference>
<feature type="transmembrane region" description="Helical" evidence="7">
    <location>
        <begin position="20"/>
        <end position="42"/>
    </location>
</feature>
<name>A0ABY6Z6I8_9BACL</name>
<sequence>MVTKVVQRLITVRNWRLKSVYIVLGAVILCVIVVLVSLITWYRHALKPVSSSAQTIQVEVARGETATQVADELKTKELIRSSMAFRLFYREHHGAAHIQAGKYALSPNMTPSQIIQVLTHGKVVSDAISVTIPEGYNVADIASRLEQAGVCSKSAFLNAEEHGQFKQSFLANLSGRKGIRYRLEGFLFPDTYDFQPNESPTDVINVMLDDFQTRVLTTSLTSQLAAKHMSLNHLITEASLVENEAEVDSERPIIASVINNRLKVGSKLQVDATVEYALGHHVSVVTDAETQGTKSPYNTYLVKGLPPGPIDSPGLKSIDAVLHPATTDYFYYVAKGDGSGEHYFSKTYTEQLHNEALRVQNLRKAKK</sequence>
<dbReference type="RefSeq" id="WP_268046085.1">
    <property type="nucleotide sequence ID" value="NZ_CP104064.1"/>
</dbReference>
<evidence type="ECO:0000256" key="2">
    <source>
        <dbReference type="ARBA" id="ARBA00022692"/>
    </source>
</evidence>
<dbReference type="PANTHER" id="PTHR30518:SF2">
    <property type="entry name" value="ENDOLYTIC MUREIN TRANSGLYCOSYLASE"/>
    <property type="match status" value="1"/>
</dbReference>
<comment type="function">
    <text evidence="7">Functions as a peptidoglycan terminase that cleaves nascent peptidoglycan strands endolytically to terminate their elongation.</text>
</comment>
<keyword evidence="2 7" id="KW-0812">Transmembrane</keyword>
<dbReference type="NCBIfam" id="TIGR00247">
    <property type="entry name" value="endolytic transglycosylase MltG"/>
    <property type="match status" value="1"/>
</dbReference>